<proteinExistence type="predicted"/>
<dbReference type="InterPro" id="IPR056582">
    <property type="entry name" value="EDRF1_N"/>
</dbReference>
<dbReference type="GO" id="GO:0045893">
    <property type="term" value="P:positive regulation of DNA-templated transcription"/>
    <property type="evidence" value="ECO:0007669"/>
    <property type="project" value="TreeGrafter"/>
</dbReference>
<feature type="domain" description="EDRF1 N-terminal" evidence="1">
    <location>
        <begin position="2"/>
        <end position="38"/>
    </location>
</feature>
<dbReference type="EMBL" id="CAJNOO010001570">
    <property type="protein sequence ID" value="CAF1172054.1"/>
    <property type="molecule type" value="Genomic_DNA"/>
</dbReference>
<organism evidence="2 3">
    <name type="scientific">Rotaria sordida</name>
    <dbReference type="NCBI Taxonomy" id="392033"/>
    <lineage>
        <taxon>Eukaryota</taxon>
        <taxon>Metazoa</taxon>
        <taxon>Spiralia</taxon>
        <taxon>Gnathifera</taxon>
        <taxon>Rotifera</taxon>
        <taxon>Eurotatoria</taxon>
        <taxon>Bdelloidea</taxon>
        <taxon>Philodinida</taxon>
        <taxon>Philodinidae</taxon>
        <taxon>Rotaria</taxon>
    </lineage>
</organism>
<evidence type="ECO:0000313" key="3">
    <source>
        <dbReference type="Proteomes" id="UP000663882"/>
    </source>
</evidence>
<gene>
    <name evidence="2" type="ORF">RFH988_LOCUS23029</name>
</gene>
<comment type="caution">
    <text evidence="2">The sequence shown here is derived from an EMBL/GenBank/DDBJ whole genome shotgun (WGS) entry which is preliminary data.</text>
</comment>
<dbReference type="Proteomes" id="UP000663882">
    <property type="component" value="Unassembled WGS sequence"/>
</dbReference>
<dbReference type="AlphaFoldDB" id="A0A814UB61"/>
<feature type="domain" description="EDRF1 N-terminal" evidence="1">
    <location>
        <begin position="39"/>
        <end position="145"/>
    </location>
</feature>
<name>A0A814UB61_9BILA</name>
<accession>A0A814UB61</accession>
<dbReference type="OrthoDB" id="419432at2759"/>
<sequence>MKMLIGSDLSIFDDQQHPTVSLLLRAMNKPINVLTGPDVDIVTLYDLTSLCETDRDDNPYTLPVVTLLYKLAHNIVLNSDYETHMLDPEKFSEYYCAAAYMMADLFIDDNISELNWTCDENIILNSELSKDTLSLENEKEQTSDDID</sequence>
<evidence type="ECO:0000259" key="1">
    <source>
        <dbReference type="Pfam" id="PF23788"/>
    </source>
</evidence>
<evidence type="ECO:0000313" key="2">
    <source>
        <dbReference type="EMBL" id="CAF1172054.1"/>
    </source>
</evidence>
<dbReference type="Pfam" id="PF23788">
    <property type="entry name" value="EDRF1_N"/>
    <property type="match status" value="2"/>
</dbReference>
<dbReference type="PANTHER" id="PTHR15000">
    <property type="entry name" value="ERYTHROID DIFFERENTIATION-RELATED FACTOR 1"/>
    <property type="match status" value="1"/>
</dbReference>
<dbReference type="PANTHER" id="PTHR15000:SF1">
    <property type="entry name" value="ERYTHROID DIFFERENTIATION-RELATED FACTOR 1"/>
    <property type="match status" value="1"/>
</dbReference>
<protein>
    <recommendedName>
        <fullName evidence="1">EDRF1 N-terminal domain-containing protein</fullName>
    </recommendedName>
</protein>
<reference evidence="2" key="1">
    <citation type="submission" date="2021-02" db="EMBL/GenBank/DDBJ databases">
        <authorList>
            <person name="Nowell W R."/>
        </authorList>
    </citation>
    <scope>NUCLEOTIDE SEQUENCE</scope>
</reference>